<comment type="caution">
    <text evidence="1">The sequence shown here is derived from an EMBL/GenBank/DDBJ whole genome shotgun (WGS) entry which is preliminary data.</text>
</comment>
<protein>
    <submittedName>
        <fullName evidence="1">Uncharacterized protein</fullName>
    </submittedName>
</protein>
<dbReference type="Proteomes" id="UP001447516">
    <property type="component" value="Unassembled WGS sequence"/>
</dbReference>
<evidence type="ECO:0000313" key="2">
    <source>
        <dbReference type="Proteomes" id="UP001447516"/>
    </source>
</evidence>
<keyword evidence="2" id="KW-1185">Reference proteome</keyword>
<organism evidence="1 2">
    <name type="scientific">Microbispora maris</name>
    <dbReference type="NCBI Taxonomy" id="3144104"/>
    <lineage>
        <taxon>Bacteria</taxon>
        <taxon>Bacillati</taxon>
        <taxon>Actinomycetota</taxon>
        <taxon>Actinomycetes</taxon>
        <taxon>Streptosporangiales</taxon>
        <taxon>Streptosporangiaceae</taxon>
        <taxon>Microbispora</taxon>
    </lineage>
</organism>
<reference evidence="1 2" key="1">
    <citation type="submission" date="2024-05" db="EMBL/GenBank/DDBJ databases">
        <title>Microbispora sp.ZYX-F-249.</title>
        <authorList>
            <person name="Xie H."/>
        </authorList>
    </citation>
    <scope>NUCLEOTIDE SEQUENCE [LARGE SCALE GENOMIC DNA]</scope>
    <source>
        <strain evidence="1 2">ZYX-F-249</strain>
    </source>
</reference>
<sequence>MAGLLAVAICVALGGAAVWFVSTSARRAHRMLAVVGNATRVAHPEYRVRLQPPEGMFSLTLPLSVERQSSGSSSGRQDVVENPLGDLTVVPSFPSTDLTRYLREFAGGQGPDPAVKKAAEQEIGELGDAMWATALVELAKPLAEPDLIDEMNPYGFGPQGWDKYFLMSPAGPGTKPIFWSTLDSCADAVWMAATTTPRRSSSSSGSAC</sequence>
<dbReference type="RefSeq" id="WP_346228130.1">
    <property type="nucleotide sequence ID" value="NZ_JBDJAW010000021.1"/>
</dbReference>
<gene>
    <name evidence="1" type="ORF">AAH991_23915</name>
</gene>
<name>A0ABV0ATL0_9ACTN</name>
<proteinExistence type="predicted"/>
<accession>A0ABV0ATL0</accession>
<evidence type="ECO:0000313" key="1">
    <source>
        <dbReference type="EMBL" id="MEN3538182.1"/>
    </source>
</evidence>
<dbReference type="EMBL" id="JBDJAW010000021">
    <property type="protein sequence ID" value="MEN3538182.1"/>
    <property type="molecule type" value="Genomic_DNA"/>
</dbReference>